<evidence type="ECO:0000313" key="3">
    <source>
        <dbReference type="Proteomes" id="UP000008370"/>
    </source>
</evidence>
<proteinExistence type="predicted"/>
<reference evidence="2 3" key="1">
    <citation type="journal article" date="2012" name="BMC Genomics">
        <title>Comparative genomics of the white-rot fungi, Phanerochaete carnosa and P. chrysosporium, to elucidate the genetic basis of the distinct wood types they colonize.</title>
        <authorList>
            <person name="Suzuki H."/>
            <person name="MacDonald J."/>
            <person name="Syed K."/>
            <person name="Salamov A."/>
            <person name="Hori C."/>
            <person name="Aerts A."/>
            <person name="Henrissat B."/>
            <person name="Wiebenga A."/>
            <person name="vanKuyk P.A."/>
            <person name="Barry K."/>
            <person name="Lindquist E."/>
            <person name="LaButti K."/>
            <person name="Lapidus A."/>
            <person name="Lucas S."/>
            <person name="Coutinho P."/>
            <person name="Gong Y."/>
            <person name="Samejima M."/>
            <person name="Mahadevan R."/>
            <person name="Abou-Zaid M."/>
            <person name="de Vries R.P."/>
            <person name="Igarashi K."/>
            <person name="Yadav J.S."/>
            <person name="Grigoriev I.V."/>
            <person name="Master E.R."/>
        </authorList>
    </citation>
    <scope>NUCLEOTIDE SEQUENCE [LARGE SCALE GENOMIC DNA]</scope>
    <source>
        <strain evidence="2 3">HHB-10118-sp</strain>
    </source>
</reference>
<evidence type="ECO:0000256" key="1">
    <source>
        <dbReference type="SAM" id="MobiDB-lite"/>
    </source>
</evidence>
<dbReference type="Proteomes" id="UP000008370">
    <property type="component" value="Unassembled WGS sequence"/>
</dbReference>
<feature type="region of interest" description="Disordered" evidence="1">
    <location>
        <begin position="75"/>
        <end position="95"/>
    </location>
</feature>
<organism evidence="2 3">
    <name type="scientific">Phanerochaete carnosa (strain HHB-10118-sp)</name>
    <name type="common">White-rot fungus</name>
    <name type="synonym">Peniophora carnosa</name>
    <dbReference type="NCBI Taxonomy" id="650164"/>
    <lineage>
        <taxon>Eukaryota</taxon>
        <taxon>Fungi</taxon>
        <taxon>Dikarya</taxon>
        <taxon>Basidiomycota</taxon>
        <taxon>Agaricomycotina</taxon>
        <taxon>Agaricomycetes</taxon>
        <taxon>Polyporales</taxon>
        <taxon>Phanerochaetaceae</taxon>
        <taxon>Phanerochaete</taxon>
    </lineage>
</organism>
<dbReference type="GeneID" id="18909147"/>
<dbReference type="EMBL" id="JH930471">
    <property type="protein sequence ID" value="EKM56305.1"/>
    <property type="molecule type" value="Genomic_DNA"/>
</dbReference>
<keyword evidence="3" id="KW-1185">Reference proteome</keyword>
<gene>
    <name evidence="2" type="ORF">PHACADRAFT_159885</name>
</gene>
<dbReference type="InParanoid" id="K5WAU5"/>
<dbReference type="HOGENOM" id="CLU_1835846_0_0_1"/>
<protein>
    <submittedName>
        <fullName evidence="2">Uncharacterized protein</fullName>
    </submittedName>
</protein>
<dbReference type="AlphaFoldDB" id="K5WAU5"/>
<name>K5WAU5_PHACS</name>
<dbReference type="RefSeq" id="XP_007394159.1">
    <property type="nucleotide sequence ID" value="XM_007394097.1"/>
</dbReference>
<sequence>MRLLSLVESFISISKFKTLASLCQTTALPNVIVERFESKCFHADAPTRLSVLSALEAPLSPAATTVDSLIAAAANPDNDSMLSSPQLPPAPPASLTRTPCTLPSHVVRTPLTFSPQNGWLDSLEDHCTCSHRNRTTSGAN</sequence>
<dbReference type="KEGG" id="pco:PHACADRAFT_159885"/>
<accession>K5WAU5</accession>
<evidence type="ECO:0000313" key="2">
    <source>
        <dbReference type="EMBL" id="EKM56305.1"/>
    </source>
</evidence>